<organism evidence="7 8">
    <name type="scientific">Leucobacter denitrificans</name>
    <dbReference type="NCBI Taxonomy" id="683042"/>
    <lineage>
        <taxon>Bacteria</taxon>
        <taxon>Bacillati</taxon>
        <taxon>Actinomycetota</taxon>
        <taxon>Actinomycetes</taxon>
        <taxon>Micrococcales</taxon>
        <taxon>Microbacteriaceae</taxon>
        <taxon>Leucobacter</taxon>
    </lineage>
</organism>
<feature type="transmembrane region" description="Helical" evidence="6">
    <location>
        <begin position="145"/>
        <end position="167"/>
    </location>
</feature>
<dbReference type="GO" id="GO:0022857">
    <property type="term" value="F:transmembrane transporter activity"/>
    <property type="evidence" value="ECO:0007669"/>
    <property type="project" value="InterPro"/>
</dbReference>
<feature type="transmembrane region" description="Helical" evidence="6">
    <location>
        <begin position="86"/>
        <end position="113"/>
    </location>
</feature>
<dbReference type="InterPro" id="IPR001851">
    <property type="entry name" value="ABC_transp_permease"/>
</dbReference>
<dbReference type="KEGG" id="ldn:H9L06_08535"/>
<keyword evidence="4 6" id="KW-1133">Transmembrane helix</keyword>
<dbReference type="GO" id="GO:0005886">
    <property type="term" value="C:plasma membrane"/>
    <property type="evidence" value="ECO:0007669"/>
    <property type="project" value="UniProtKB-SubCell"/>
</dbReference>
<protein>
    <submittedName>
        <fullName evidence="7">ABC transporter permease</fullName>
    </submittedName>
</protein>
<dbReference type="AlphaFoldDB" id="A0A7G9S393"/>
<dbReference type="CDD" id="cd06580">
    <property type="entry name" value="TM_PBP1_transp_TpRbsC_like"/>
    <property type="match status" value="1"/>
</dbReference>
<dbReference type="PANTHER" id="PTHR43370">
    <property type="entry name" value="SUGAR ABC TRANSPORTER INTEGRAL MEMBRANE PROTEIN-RELATED"/>
    <property type="match status" value="1"/>
</dbReference>
<evidence type="ECO:0000313" key="8">
    <source>
        <dbReference type="Proteomes" id="UP000515934"/>
    </source>
</evidence>
<evidence type="ECO:0000256" key="1">
    <source>
        <dbReference type="ARBA" id="ARBA00004651"/>
    </source>
</evidence>
<comment type="subcellular location">
    <subcellularLocation>
        <location evidence="1">Cell membrane</location>
        <topology evidence="1">Multi-pass membrane protein</topology>
    </subcellularLocation>
</comment>
<feature type="transmembrane region" description="Helical" evidence="6">
    <location>
        <begin position="248"/>
        <end position="270"/>
    </location>
</feature>
<keyword evidence="3 6" id="KW-0812">Transmembrane</keyword>
<proteinExistence type="predicted"/>
<dbReference type="PANTHER" id="PTHR43370:SF2">
    <property type="entry name" value="ABC TRANSPORTER PERMEASE PROTEIN"/>
    <property type="match status" value="1"/>
</dbReference>
<evidence type="ECO:0000313" key="7">
    <source>
        <dbReference type="EMBL" id="QNN62318.1"/>
    </source>
</evidence>
<feature type="transmembrane region" description="Helical" evidence="6">
    <location>
        <begin position="222"/>
        <end position="241"/>
    </location>
</feature>
<evidence type="ECO:0000256" key="2">
    <source>
        <dbReference type="ARBA" id="ARBA00022475"/>
    </source>
</evidence>
<feature type="transmembrane region" description="Helical" evidence="6">
    <location>
        <begin position="51"/>
        <end position="79"/>
    </location>
</feature>
<dbReference type="RefSeq" id="WP_187554789.1">
    <property type="nucleotide sequence ID" value="NZ_CP060716.1"/>
</dbReference>
<evidence type="ECO:0000256" key="4">
    <source>
        <dbReference type="ARBA" id="ARBA00022989"/>
    </source>
</evidence>
<dbReference type="Proteomes" id="UP000515934">
    <property type="component" value="Chromosome"/>
</dbReference>
<sequence length="311" mass="32523">MIDFFSETFLTAFIVAVLASAIPLLLASIGETVGEQSGVLNIGMEGLMLVGGYFGFVGTLVSGSFWVGFLSGAAAGIALSMVMMVLCVWLGLNQIVVGIGIGLAGAGVSSVLYDFQFAESKPRLGLDTPWTIPFLSDLPVVGKGLFAQPGMFYVSLIILVLTSIWLYKTTPGLRLRSAGQKPASLDAAGGSVMRTRSLAVLFGGAMSGLGGAYLALISAGTFTPGMTNGVGFLAIVVAMLARGRFTWVLLISIVYGLFVAMGTVLQLTTLNIPNDVVHMMPFVAVMIVLTFFARRSALPPALATAYVRGAR</sequence>
<dbReference type="EMBL" id="CP060716">
    <property type="protein sequence ID" value="QNN62318.1"/>
    <property type="molecule type" value="Genomic_DNA"/>
</dbReference>
<gene>
    <name evidence="7" type="ORF">H9L06_08535</name>
</gene>
<reference evidence="7 8" key="1">
    <citation type="submission" date="2020-08" db="EMBL/GenBank/DDBJ databases">
        <title>Genome sequence of Leucobacter denitrificans KACC 14055T.</title>
        <authorList>
            <person name="Hyun D.-W."/>
            <person name="Bae J.-W."/>
        </authorList>
    </citation>
    <scope>NUCLEOTIDE SEQUENCE [LARGE SCALE GENOMIC DNA]</scope>
    <source>
        <strain evidence="7 8">KACC 14055</strain>
    </source>
</reference>
<keyword evidence="8" id="KW-1185">Reference proteome</keyword>
<dbReference type="Pfam" id="PF02653">
    <property type="entry name" value="BPD_transp_2"/>
    <property type="match status" value="1"/>
</dbReference>
<evidence type="ECO:0000256" key="3">
    <source>
        <dbReference type="ARBA" id="ARBA00022692"/>
    </source>
</evidence>
<keyword evidence="2" id="KW-1003">Cell membrane</keyword>
<feature type="transmembrane region" description="Helical" evidence="6">
    <location>
        <begin position="276"/>
        <end position="293"/>
    </location>
</feature>
<feature type="transmembrane region" description="Helical" evidence="6">
    <location>
        <begin position="198"/>
        <end position="216"/>
    </location>
</feature>
<evidence type="ECO:0000256" key="5">
    <source>
        <dbReference type="ARBA" id="ARBA00023136"/>
    </source>
</evidence>
<evidence type="ECO:0000256" key="6">
    <source>
        <dbReference type="SAM" id="Phobius"/>
    </source>
</evidence>
<name>A0A7G9S393_9MICO</name>
<keyword evidence="5 6" id="KW-0472">Membrane</keyword>
<accession>A0A7G9S393</accession>